<evidence type="ECO:0000313" key="7">
    <source>
        <dbReference type="EMBL" id="HGZ44590.1"/>
    </source>
</evidence>
<name>A0A832I711_UNCEI</name>
<dbReference type="InterPro" id="IPR013325">
    <property type="entry name" value="RNA_pol_sigma_r2"/>
</dbReference>
<evidence type="ECO:0000256" key="2">
    <source>
        <dbReference type="ARBA" id="ARBA00023015"/>
    </source>
</evidence>
<keyword evidence="5" id="KW-0804">Transcription</keyword>
<proteinExistence type="inferred from homology"/>
<dbReference type="Gene3D" id="1.10.10.10">
    <property type="entry name" value="Winged helix-like DNA-binding domain superfamily/Winged helix DNA-binding domain"/>
    <property type="match status" value="1"/>
</dbReference>
<evidence type="ECO:0000256" key="5">
    <source>
        <dbReference type="ARBA" id="ARBA00023163"/>
    </source>
</evidence>
<reference evidence="7" key="1">
    <citation type="journal article" date="2020" name="mSystems">
        <title>Genome- and Community-Level Interaction Insights into Carbon Utilization and Element Cycling Functions of Hydrothermarchaeota in Hydrothermal Sediment.</title>
        <authorList>
            <person name="Zhou Z."/>
            <person name="Liu Y."/>
            <person name="Xu W."/>
            <person name="Pan J."/>
            <person name="Luo Z.H."/>
            <person name="Li M."/>
        </authorList>
    </citation>
    <scope>NUCLEOTIDE SEQUENCE [LARGE SCALE GENOMIC DNA]</scope>
    <source>
        <strain evidence="7">SpSt-381</strain>
    </source>
</reference>
<dbReference type="InterPro" id="IPR039425">
    <property type="entry name" value="RNA_pol_sigma-70-like"/>
</dbReference>
<dbReference type="Pfam" id="PF04542">
    <property type="entry name" value="Sigma70_r2"/>
    <property type="match status" value="1"/>
</dbReference>
<dbReference type="GO" id="GO:0016987">
    <property type="term" value="F:sigma factor activity"/>
    <property type="evidence" value="ECO:0007669"/>
    <property type="project" value="UniProtKB-KW"/>
</dbReference>
<dbReference type="GO" id="GO:0003677">
    <property type="term" value="F:DNA binding"/>
    <property type="evidence" value="ECO:0007669"/>
    <property type="project" value="UniProtKB-KW"/>
</dbReference>
<evidence type="ECO:0000256" key="3">
    <source>
        <dbReference type="ARBA" id="ARBA00023082"/>
    </source>
</evidence>
<keyword evidence="3" id="KW-0731">Sigma factor</keyword>
<keyword evidence="4" id="KW-0238">DNA-binding</keyword>
<feature type="domain" description="RNA polymerase sigma-70 region 2" evidence="6">
    <location>
        <begin position="27"/>
        <end position="90"/>
    </location>
</feature>
<dbReference type="AlphaFoldDB" id="A0A832I711"/>
<organism evidence="7">
    <name type="scientific">Eiseniibacteriota bacterium</name>
    <dbReference type="NCBI Taxonomy" id="2212470"/>
    <lineage>
        <taxon>Bacteria</taxon>
        <taxon>Candidatus Eiseniibacteriota</taxon>
    </lineage>
</organism>
<protein>
    <submittedName>
        <fullName evidence="7">Sigma-70 family RNA polymerase sigma factor</fullName>
    </submittedName>
</protein>
<dbReference type="EMBL" id="DSQF01000030">
    <property type="protein sequence ID" value="HGZ44590.1"/>
    <property type="molecule type" value="Genomic_DNA"/>
</dbReference>
<gene>
    <name evidence="7" type="ORF">ENR23_14500</name>
</gene>
<dbReference type="SUPFAM" id="SSF88946">
    <property type="entry name" value="Sigma2 domain of RNA polymerase sigma factors"/>
    <property type="match status" value="1"/>
</dbReference>
<dbReference type="PANTHER" id="PTHR43133">
    <property type="entry name" value="RNA POLYMERASE ECF-TYPE SIGMA FACTO"/>
    <property type="match status" value="1"/>
</dbReference>
<sequence length="200" mass="21552">MTDAPRGAAGDDAARPTSPEVVATLVANHRRFLAFLERRVGSREVAEDILQEAFVRGLARAGQLRKEESAVAWFYRALRNALVDHWRRARSERRALDHAAAIADASVPGVDEELMDVVCACAVELLGTLKPEYAEALRRVDLGGASVGAWAVEAGITANNASVRLFRAREALRRQFERCCGTCATHGGLDCPCGGPAARA</sequence>
<dbReference type="InterPro" id="IPR036388">
    <property type="entry name" value="WH-like_DNA-bd_sf"/>
</dbReference>
<accession>A0A832I711</accession>
<dbReference type="PANTHER" id="PTHR43133:SF8">
    <property type="entry name" value="RNA POLYMERASE SIGMA FACTOR HI_1459-RELATED"/>
    <property type="match status" value="1"/>
</dbReference>
<dbReference type="InterPro" id="IPR014284">
    <property type="entry name" value="RNA_pol_sigma-70_dom"/>
</dbReference>
<comment type="similarity">
    <text evidence="1">Belongs to the sigma-70 factor family. ECF subfamily.</text>
</comment>
<evidence type="ECO:0000256" key="4">
    <source>
        <dbReference type="ARBA" id="ARBA00023125"/>
    </source>
</evidence>
<dbReference type="SUPFAM" id="SSF88659">
    <property type="entry name" value="Sigma3 and sigma4 domains of RNA polymerase sigma factors"/>
    <property type="match status" value="1"/>
</dbReference>
<keyword evidence="2" id="KW-0805">Transcription regulation</keyword>
<evidence type="ECO:0000256" key="1">
    <source>
        <dbReference type="ARBA" id="ARBA00010641"/>
    </source>
</evidence>
<dbReference type="NCBIfam" id="TIGR02937">
    <property type="entry name" value="sigma70-ECF"/>
    <property type="match status" value="1"/>
</dbReference>
<dbReference type="GO" id="GO:0006352">
    <property type="term" value="P:DNA-templated transcription initiation"/>
    <property type="evidence" value="ECO:0007669"/>
    <property type="project" value="InterPro"/>
</dbReference>
<comment type="caution">
    <text evidence="7">The sequence shown here is derived from an EMBL/GenBank/DDBJ whole genome shotgun (WGS) entry which is preliminary data.</text>
</comment>
<dbReference type="InterPro" id="IPR013324">
    <property type="entry name" value="RNA_pol_sigma_r3/r4-like"/>
</dbReference>
<dbReference type="Gene3D" id="1.10.1740.10">
    <property type="match status" value="1"/>
</dbReference>
<evidence type="ECO:0000259" key="6">
    <source>
        <dbReference type="Pfam" id="PF04542"/>
    </source>
</evidence>
<dbReference type="InterPro" id="IPR007627">
    <property type="entry name" value="RNA_pol_sigma70_r2"/>
</dbReference>